<comment type="caution">
    <text evidence="10">The sequence shown here is derived from an EMBL/GenBank/DDBJ whole genome shotgun (WGS) entry which is preliminary data.</text>
</comment>
<feature type="active site" evidence="5 6">
    <location>
        <position position="294"/>
    </location>
</feature>
<dbReference type="NCBIfam" id="NF001965">
    <property type="entry name" value="PRK00742.1"/>
    <property type="match status" value="1"/>
</dbReference>
<feature type="domain" description="Response regulatory" evidence="8">
    <location>
        <begin position="7"/>
        <end position="124"/>
    </location>
</feature>
<dbReference type="CDD" id="cd17541">
    <property type="entry name" value="REC_CheB-like"/>
    <property type="match status" value="1"/>
</dbReference>
<dbReference type="Pfam" id="PF01339">
    <property type="entry name" value="CheB_methylest"/>
    <property type="match status" value="1"/>
</dbReference>
<sequence length="349" mass="37943">MKKRQIKVLVVDDSAFIRVLLTQILENDSEIKVVGTAEDPFDAREKIKKYNPDVLTLDVEMPKMDGITFLKNIMRLRPMPVIMVSTLTHAGAEVTMQALTSGAFDFVAKPSSEVKEKLQELADDLIEKVKAAAHCNAGVLEKSPEKPQTNLEVKQDRHLIDLIAIGASTGGTEAIHSIVTRLPDNLPPIVMAQHIPDVFSTSYAKRLHNESKMVVQEVRSPQKLSYGHAYLAPGHMHMTIKVKGRGNNRTLWADLSDADPVNRHKPSVDVLFDSVAEAVGSRCIATLLTGMGQDGAQGLLNLKQCGATTIAQNEETSVVWGMPGAAVKLGAADKILALGKIGGYLISRL</sequence>
<dbReference type="Gene3D" id="3.40.50.180">
    <property type="entry name" value="Methylesterase CheB, C-terminal domain"/>
    <property type="match status" value="1"/>
</dbReference>
<evidence type="ECO:0000256" key="1">
    <source>
        <dbReference type="ARBA" id="ARBA00022490"/>
    </source>
</evidence>
<dbReference type="NCBIfam" id="NF009206">
    <property type="entry name" value="PRK12555.1"/>
    <property type="match status" value="1"/>
</dbReference>
<feature type="active site" evidence="5 6">
    <location>
        <position position="194"/>
    </location>
</feature>
<dbReference type="Pfam" id="PF00072">
    <property type="entry name" value="Response_reg"/>
    <property type="match status" value="1"/>
</dbReference>
<dbReference type="GO" id="GO:0050568">
    <property type="term" value="F:protein-glutamine glutaminase activity"/>
    <property type="evidence" value="ECO:0007669"/>
    <property type="project" value="UniProtKB-UniRule"/>
</dbReference>
<dbReference type="SMART" id="SM00448">
    <property type="entry name" value="REC"/>
    <property type="match status" value="1"/>
</dbReference>
<feature type="active site" evidence="5 6">
    <location>
        <position position="168"/>
    </location>
</feature>
<dbReference type="OrthoDB" id="9793421at2"/>
<dbReference type="PROSITE" id="PS50110">
    <property type="entry name" value="RESPONSE_REGULATORY"/>
    <property type="match status" value="1"/>
</dbReference>
<organism evidence="10 11">
    <name type="scientific">Aliikangiella coralliicola</name>
    <dbReference type="NCBI Taxonomy" id="2592383"/>
    <lineage>
        <taxon>Bacteria</taxon>
        <taxon>Pseudomonadati</taxon>
        <taxon>Pseudomonadota</taxon>
        <taxon>Gammaproteobacteria</taxon>
        <taxon>Oceanospirillales</taxon>
        <taxon>Pleioneaceae</taxon>
        <taxon>Aliikangiella</taxon>
    </lineage>
</organism>
<evidence type="ECO:0000313" key="10">
    <source>
        <dbReference type="EMBL" id="TQV86765.1"/>
    </source>
</evidence>
<dbReference type="AlphaFoldDB" id="A0A545UBD0"/>
<dbReference type="PIRSF" id="PIRSF000876">
    <property type="entry name" value="RR_chemtxs_CheB"/>
    <property type="match status" value="1"/>
</dbReference>
<dbReference type="SUPFAM" id="SSF52738">
    <property type="entry name" value="Methylesterase CheB, C-terminal domain"/>
    <property type="match status" value="1"/>
</dbReference>
<dbReference type="PROSITE" id="PS50122">
    <property type="entry name" value="CHEB"/>
    <property type="match status" value="1"/>
</dbReference>
<dbReference type="GO" id="GO:0006935">
    <property type="term" value="P:chemotaxis"/>
    <property type="evidence" value="ECO:0007669"/>
    <property type="project" value="UniProtKB-UniRule"/>
</dbReference>
<proteinExistence type="inferred from homology"/>
<dbReference type="GO" id="GO:0005737">
    <property type="term" value="C:cytoplasm"/>
    <property type="evidence" value="ECO:0007669"/>
    <property type="project" value="UniProtKB-SubCell"/>
</dbReference>
<comment type="catalytic activity">
    <reaction evidence="5">
        <text>L-glutaminyl-[protein] + H2O = L-glutamyl-[protein] + NH4(+)</text>
        <dbReference type="Rhea" id="RHEA:16441"/>
        <dbReference type="Rhea" id="RHEA-COMP:10207"/>
        <dbReference type="Rhea" id="RHEA-COMP:10208"/>
        <dbReference type="ChEBI" id="CHEBI:15377"/>
        <dbReference type="ChEBI" id="CHEBI:28938"/>
        <dbReference type="ChEBI" id="CHEBI:29973"/>
        <dbReference type="ChEBI" id="CHEBI:30011"/>
        <dbReference type="EC" id="3.5.1.44"/>
    </reaction>
</comment>
<dbReference type="EC" id="3.5.1.44" evidence="5"/>
<evidence type="ECO:0000256" key="6">
    <source>
        <dbReference type="PROSITE-ProRule" id="PRU00050"/>
    </source>
</evidence>
<dbReference type="InterPro" id="IPR000673">
    <property type="entry name" value="Sig_transdc_resp-reg_Me-estase"/>
</dbReference>
<comment type="function">
    <text evidence="5">Involved in chemotaxis. Part of a chemotaxis signal transduction system that modulates chemotaxis in response to various stimuli. Catalyzes the demethylation of specific methylglutamate residues introduced into the chemoreceptors (methyl-accepting chemotaxis proteins or MCP) by CheR. Also mediates the irreversible deamidation of specific glutamine residues to glutamic acid.</text>
</comment>
<accession>A0A545UBD0</accession>
<evidence type="ECO:0000256" key="4">
    <source>
        <dbReference type="ARBA" id="ARBA00048267"/>
    </source>
</evidence>
<dbReference type="Gene3D" id="3.40.50.2300">
    <property type="match status" value="1"/>
</dbReference>
<dbReference type="EMBL" id="VIKS01000010">
    <property type="protein sequence ID" value="TQV86765.1"/>
    <property type="molecule type" value="Genomic_DNA"/>
</dbReference>
<comment type="domain">
    <text evidence="5">Contains a C-terminal catalytic domain, and an N-terminal region which modulates catalytic activity.</text>
</comment>
<protein>
    <recommendedName>
        <fullName evidence="5">Protein-glutamate methylesterase/protein-glutamine glutaminase</fullName>
        <ecNumber evidence="5">3.1.1.61</ecNumber>
        <ecNumber evidence="5">3.5.1.44</ecNumber>
    </recommendedName>
</protein>
<dbReference type="Proteomes" id="UP000315439">
    <property type="component" value="Unassembled WGS sequence"/>
</dbReference>
<dbReference type="InterPro" id="IPR011006">
    <property type="entry name" value="CheY-like_superfamily"/>
</dbReference>
<keyword evidence="11" id="KW-1185">Reference proteome</keyword>
<feature type="modified residue" description="4-aspartylphosphate" evidence="5 7">
    <location>
        <position position="58"/>
    </location>
</feature>
<comment type="PTM">
    <text evidence="5">Phosphorylated by CheA. Phosphorylation of the N-terminal regulatory domain activates the methylesterase activity.</text>
</comment>
<dbReference type="GO" id="GO:0000156">
    <property type="term" value="F:phosphorelay response regulator activity"/>
    <property type="evidence" value="ECO:0007669"/>
    <property type="project" value="InterPro"/>
</dbReference>
<evidence type="ECO:0000259" key="9">
    <source>
        <dbReference type="PROSITE" id="PS50122"/>
    </source>
</evidence>
<dbReference type="InterPro" id="IPR035909">
    <property type="entry name" value="CheB_C"/>
</dbReference>
<dbReference type="CDD" id="cd16432">
    <property type="entry name" value="CheB_Rec"/>
    <property type="match status" value="1"/>
</dbReference>
<dbReference type="InterPro" id="IPR008248">
    <property type="entry name" value="CheB-like"/>
</dbReference>
<dbReference type="HAMAP" id="MF_00099">
    <property type="entry name" value="CheB_chemtxs"/>
    <property type="match status" value="1"/>
</dbReference>
<evidence type="ECO:0000256" key="3">
    <source>
        <dbReference type="ARBA" id="ARBA00022801"/>
    </source>
</evidence>
<comment type="catalytic activity">
    <reaction evidence="4 5">
        <text>[protein]-L-glutamate 5-O-methyl ester + H2O = L-glutamyl-[protein] + methanol + H(+)</text>
        <dbReference type="Rhea" id="RHEA:23236"/>
        <dbReference type="Rhea" id="RHEA-COMP:10208"/>
        <dbReference type="Rhea" id="RHEA-COMP:10311"/>
        <dbReference type="ChEBI" id="CHEBI:15377"/>
        <dbReference type="ChEBI" id="CHEBI:15378"/>
        <dbReference type="ChEBI" id="CHEBI:17790"/>
        <dbReference type="ChEBI" id="CHEBI:29973"/>
        <dbReference type="ChEBI" id="CHEBI:82795"/>
        <dbReference type="EC" id="3.1.1.61"/>
    </reaction>
</comment>
<dbReference type="GO" id="GO:0008984">
    <property type="term" value="F:protein-glutamate methylesterase activity"/>
    <property type="evidence" value="ECO:0007669"/>
    <property type="project" value="UniProtKB-UniRule"/>
</dbReference>
<evidence type="ECO:0000259" key="8">
    <source>
        <dbReference type="PROSITE" id="PS50110"/>
    </source>
</evidence>
<keyword evidence="2 5" id="KW-0145">Chemotaxis</keyword>
<evidence type="ECO:0000256" key="5">
    <source>
        <dbReference type="HAMAP-Rule" id="MF_00099"/>
    </source>
</evidence>
<evidence type="ECO:0000313" key="11">
    <source>
        <dbReference type="Proteomes" id="UP000315439"/>
    </source>
</evidence>
<dbReference type="PANTHER" id="PTHR42872:SF6">
    <property type="entry name" value="PROTEIN-GLUTAMATE METHYLESTERASE_PROTEIN-GLUTAMINE GLUTAMINASE"/>
    <property type="match status" value="1"/>
</dbReference>
<reference evidence="10 11" key="1">
    <citation type="submission" date="2019-07" db="EMBL/GenBank/DDBJ databases">
        <title>Draft genome for Aliikangiella sp. M105.</title>
        <authorList>
            <person name="Wang G."/>
        </authorList>
    </citation>
    <scope>NUCLEOTIDE SEQUENCE [LARGE SCALE GENOMIC DNA]</scope>
    <source>
        <strain evidence="10 11">M105</strain>
    </source>
</reference>
<dbReference type="EC" id="3.1.1.61" evidence="5"/>
<evidence type="ECO:0000256" key="7">
    <source>
        <dbReference type="PROSITE-ProRule" id="PRU00169"/>
    </source>
</evidence>
<comment type="subcellular location">
    <subcellularLocation>
        <location evidence="5">Cytoplasm</location>
    </subcellularLocation>
</comment>
<dbReference type="SUPFAM" id="SSF52172">
    <property type="entry name" value="CheY-like"/>
    <property type="match status" value="1"/>
</dbReference>
<dbReference type="PANTHER" id="PTHR42872">
    <property type="entry name" value="PROTEIN-GLUTAMATE METHYLESTERASE/PROTEIN-GLUTAMINE GLUTAMINASE"/>
    <property type="match status" value="1"/>
</dbReference>
<evidence type="ECO:0000256" key="2">
    <source>
        <dbReference type="ARBA" id="ARBA00022500"/>
    </source>
</evidence>
<dbReference type="InterPro" id="IPR001789">
    <property type="entry name" value="Sig_transdc_resp-reg_receiver"/>
</dbReference>
<name>A0A545UBD0_9GAMM</name>
<keyword evidence="3 5" id="KW-0378">Hydrolase</keyword>
<comment type="similarity">
    <text evidence="5">Belongs to the CheB family.</text>
</comment>
<keyword evidence="5 7" id="KW-0597">Phosphoprotein</keyword>
<gene>
    <name evidence="5" type="primary">cheB</name>
    <name evidence="10" type="ORF">FLL46_17625</name>
</gene>
<feature type="domain" description="CheB-type methylesterase" evidence="9">
    <location>
        <begin position="162"/>
        <end position="349"/>
    </location>
</feature>
<keyword evidence="1 5" id="KW-0963">Cytoplasm</keyword>